<proteinExistence type="predicted"/>
<protein>
    <submittedName>
        <fullName evidence="2">Uncharacterized protein</fullName>
    </submittedName>
</protein>
<evidence type="ECO:0000256" key="1">
    <source>
        <dbReference type="SAM" id="SignalP"/>
    </source>
</evidence>
<keyword evidence="1" id="KW-0732">Signal</keyword>
<reference evidence="2 3" key="1">
    <citation type="submission" date="2016-02" db="EMBL/GenBank/DDBJ databases">
        <title>Complete genome sequencing and analysis of ATSB10, Dyella thiooxydans isolated from rhizosphere soil of sunflower (Helianthus annuus L.).</title>
        <authorList>
            <person name="Lee Y."/>
            <person name="Hwangbo K."/>
            <person name="Chung H."/>
            <person name="Yoo J."/>
            <person name="Kim K.Y."/>
            <person name="Sa T.M."/>
            <person name="Um Y."/>
            <person name="Madhaiyan M."/>
        </authorList>
    </citation>
    <scope>NUCLEOTIDE SEQUENCE [LARGE SCALE GENOMIC DNA]</scope>
    <source>
        <strain evidence="2 3">ATSB10</strain>
    </source>
</reference>
<gene>
    <name evidence="2" type="ORF">ATSB10_28320</name>
</gene>
<accession>A0A160N2W8</accession>
<dbReference type="KEGG" id="dtx:ATSB10_28320"/>
<sequence>MCRAVLCRLLVVAMLVAPALHASPTRRAKPPATKVSSQAALDAFHQARHCLELGLNIESLSNVRQICNRDGVSDRCSASRQAWRAHRIEQFQRAQSGCSADPKVQEADFRATLIAAVATGDPDVEDCYVEGWSNATSADIPMYVRTSEQLIAKGLARGDWRIVAVLANPIEPEGLAGAGMAINLPQLGSWMTDYRFNRLLWLGARGQYADMENFEVEAAARWLRPAARRRADAWAQAEFRRHFSHSPVLDQAPRGCLHVEPAD</sequence>
<organism evidence="2 3">
    <name type="scientific">Dyella thiooxydans</name>
    <dbReference type="NCBI Taxonomy" id="445710"/>
    <lineage>
        <taxon>Bacteria</taxon>
        <taxon>Pseudomonadati</taxon>
        <taxon>Pseudomonadota</taxon>
        <taxon>Gammaproteobacteria</taxon>
        <taxon>Lysobacterales</taxon>
        <taxon>Rhodanobacteraceae</taxon>
        <taxon>Dyella</taxon>
    </lineage>
</organism>
<evidence type="ECO:0000313" key="3">
    <source>
        <dbReference type="Proteomes" id="UP000077255"/>
    </source>
</evidence>
<dbReference type="Proteomes" id="UP000077255">
    <property type="component" value="Chromosome"/>
</dbReference>
<dbReference type="AlphaFoldDB" id="A0A160N2W8"/>
<keyword evidence="3" id="KW-1185">Reference proteome</keyword>
<dbReference type="EMBL" id="CP014841">
    <property type="protein sequence ID" value="AND70286.1"/>
    <property type="molecule type" value="Genomic_DNA"/>
</dbReference>
<name>A0A160N2W8_9GAMM</name>
<dbReference type="STRING" id="445710.ATSB10_28320"/>
<feature type="signal peptide" evidence="1">
    <location>
        <begin position="1"/>
        <end position="22"/>
    </location>
</feature>
<feature type="chain" id="PRO_5007818610" evidence="1">
    <location>
        <begin position="23"/>
        <end position="263"/>
    </location>
</feature>
<dbReference type="PATRIC" id="fig|445710.3.peg.2828"/>
<evidence type="ECO:0000313" key="2">
    <source>
        <dbReference type="EMBL" id="AND70286.1"/>
    </source>
</evidence>